<dbReference type="PANTHER" id="PTHR11702">
    <property type="entry name" value="DEVELOPMENTALLY REGULATED GTP-BINDING PROTEIN-RELATED"/>
    <property type="match status" value="1"/>
</dbReference>
<feature type="non-terminal residue" evidence="5">
    <location>
        <position position="1"/>
    </location>
</feature>
<evidence type="ECO:0000256" key="1">
    <source>
        <dbReference type="ARBA" id="ARBA00022741"/>
    </source>
</evidence>
<dbReference type="GO" id="GO:0005525">
    <property type="term" value="F:GTP binding"/>
    <property type="evidence" value="ECO:0007669"/>
    <property type="project" value="UniProtKB-KW"/>
</dbReference>
<accession>A0A061RDN7</accession>
<gene>
    <name evidence="5" type="ORF">TSPGSL018_7960</name>
</gene>
<evidence type="ECO:0000256" key="3">
    <source>
        <dbReference type="SAM" id="MobiDB-lite"/>
    </source>
</evidence>
<feature type="non-terminal residue" evidence="5">
    <location>
        <position position="264"/>
    </location>
</feature>
<dbReference type="GO" id="GO:0005739">
    <property type="term" value="C:mitochondrion"/>
    <property type="evidence" value="ECO:0007669"/>
    <property type="project" value="TreeGrafter"/>
</dbReference>
<name>A0A061RDN7_9CHLO</name>
<dbReference type="CDD" id="cd01898">
    <property type="entry name" value="Obg"/>
    <property type="match status" value="1"/>
</dbReference>
<organism evidence="5">
    <name type="scientific">Tetraselmis sp. GSL018</name>
    <dbReference type="NCBI Taxonomy" id="582737"/>
    <lineage>
        <taxon>Eukaryota</taxon>
        <taxon>Viridiplantae</taxon>
        <taxon>Chlorophyta</taxon>
        <taxon>core chlorophytes</taxon>
        <taxon>Chlorodendrophyceae</taxon>
        <taxon>Chlorodendrales</taxon>
        <taxon>Chlorodendraceae</taxon>
        <taxon>Tetraselmis</taxon>
    </lineage>
</organism>
<dbReference type="InterPro" id="IPR031167">
    <property type="entry name" value="G_OBG"/>
</dbReference>
<dbReference type="GO" id="GO:0003924">
    <property type="term" value="F:GTPase activity"/>
    <property type="evidence" value="ECO:0007669"/>
    <property type="project" value="InterPro"/>
</dbReference>
<evidence type="ECO:0000259" key="4">
    <source>
        <dbReference type="PROSITE" id="PS51710"/>
    </source>
</evidence>
<protein>
    <submittedName>
        <fullName evidence="5">Gtpase obg-like</fullName>
    </submittedName>
</protein>
<dbReference type="AlphaFoldDB" id="A0A061RDN7"/>
<dbReference type="PROSITE" id="PS51710">
    <property type="entry name" value="G_OBG"/>
    <property type="match status" value="1"/>
</dbReference>
<evidence type="ECO:0000256" key="2">
    <source>
        <dbReference type="ARBA" id="ARBA00023134"/>
    </source>
</evidence>
<dbReference type="InterPro" id="IPR006074">
    <property type="entry name" value="GTP1-OBG_CS"/>
</dbReference>
<dbReference type="Gene3D" id="3.40.50.300">
    <property type="entry name" value="P-loop containing nucleotide triphosphate hydrolases"/>
    <property type="match status" value="1"/>
</dbReference>
<dbReference type="InterPro" id="IPR045086">
    <property type="entry name" value="OBG_GTPase"/>
</dbReference>
<dbReference type="InterPro" id="IPR006073">
    <property type="entry name" value="GTP-bd"/>
</dbReference>
<feature type="domain" description="OBG-type G" evidence="4">
    <location>
        <begin position="52"/>
        <end position="233"/>
    </location>
</feature>
<dbReference type="Pfam" id="PF01926">
    <property type="entry name" value="MMR_HSR1"/>
    <property type="match status" value="1"/>
</dbReference>
<keyword evidence="2" id="KW-0342">GTP-binding</keyword>
<feature type="region of interest" description="Disordered" evidence="3">
    <location>
        <begin position="1"/>
        <end position="23"/>
    </location>
</feature>
<dbReference type="PRINTS" id="PR00326">
    <property type="entry name" value="GTP1OBG"/>
</dbReference>
<sequence>LGVVAPSRRQKQQRKARAQQRAATEGFLNWRSDSYGQPGEEVRLKLILRVVADVGIVGLPNAGKSSLLAAMTRAAPEVAPYPFTTLMPNLGVMQAGSGAPVLADLPGLIEGAHEGRGLGFMFLRHLRRTRVLMHVIDAAERDPVNDYVTVREELRMYNPQYTSRPHVVVLNKMDMEDAYELEEELRSGIITVSKRLSEQHEGEPTIPSSIVSTSAVAGKGITELHKALREVLGMKDSDGTNQLDPELIEELRSQGIDVDSLDLT</sequence>
<keyword evidence="1" id="KW-0547">Nucleotide-binding</keyword>
<dbReference type="PANTHER" id="PTHR11702:SF39">
    <property type="entry name" value="GTP-BINDING PROTEIN OBGC2-RELATED"/>
    <property type="match status" value="1"/>
</dbReference>
<dbReference type="EMBL" id="GBEZ01017576">
    <property type="protein sequence ID" value="JAC68770.1"/>
    <property type="molecule type" value="Transcribed_RNA"/>
</dbReference>
<reference evidence="5" key="1">
    <citation type="submission" date="2014-05" db="EMBL/GenBank/DDBJ databases">
        <title>The transcriptome of the halophilic microalga Tetraselmis sp. GSL018 isolated from the Great Salt Lake, Utah.</title>
        <authorList>
            <person name="Jinkerson R.E."/>
            <person name="D'Adamo S."/>
            <person name="Posewitz M.C."/>
        </authorList>
    </citation>
    <scope>NUCLEOTIDE SEQUENCE</scope>
    <source>
        <strain evidence="5">GSL018</strain>
    </source>
</reference>
<feature type="compositionally biased region" description="Basic residues" evidence="3">
    <location>
        <begin position="8"/>
        <end position="18"/>
    </location>
</feature>
<dbReference type="SUPFAM" id="SSF52540">
    <property type="entry name" value="P-loop containing nucleoside triphosphate hydrolases"/>
    <property type="match status" value="1"/>
</dbReference>
<proteinExistence type="predicted"/>
<dbReference type="InterPro" id="IPR027417">
    <property type="entry name" value="P-loop_NTPase"/>
</dbReference>
<dbReference type="PROSITE" id="PS00905">
    <property type="entry name" value="GTP1_OBG"/>
    <property type="match status" value="1"/>
</dbReference>
<evidence type="ECO:0000313" key="5">
    <source>
        <dbReference type="EMBL" id="JAC68770.1"/>
    </source>
</evidence>